<evidence type="ECO:0000313" key="2">
    <source>
        <dbReference type="EMBL" id="JAE12125.1"/>
    </source>
</evidence>
<dbReference type="EMBL" id="GBRH01185771">
    <property type="protein sequence ID" value="JAE12125.1"/>
    <property type="molecule type" value="Transcribed_RNA"/>
</dbReference>
<evidence type="ECO:0000256" key="1">
    <source>
        <dbReference type="SAM" id="SignalP"/>
    </source>
</evidence>
<sequence>MAAIRYISMVAIRLVHVLVVISSNEKKSSCVYYILDITLQLTVVDKYTHVPYNVLGGSQSISSLTYRAARDEVRRG</sequence>
<accession>A0A0A9FGJ7</accession>
<dbReference type="AlphaFoldDB" id="A0A0A9FGJ7"/>
<feature type="signal peptide" evidence="1">
    <location>
        <begin position="1"/>
        <end position="30"/>
    </location>
</feature>
<protein>
    <recommendedName>
        <fullName evidence="3">Secreted protein</fullName>
    </recommendedName>
</protein>
<organism evidence="2">
    <name type="scientific">Arundo donax</name>
    <name type="common">Giant reed</name>
    <name type="synonym">Donax arundinaceus</name>
    <dbReference type="NCBI Taxonomy" id="35708"/>
    <lineage>
        <taxon>Eukaryota</taxon>
        <taxon>Viridiplantae</taxon>
        <taxon>Streptophyta</taxon>
        <taxon>Embryophyta</taxon>
        <taxon>Tracheophyta</taxon>
        <taxon>Spermatophyta</taxon>
        <taxon>Magnoliopsida</taxon>
        <taxon>Liliopsida</taxon>
        <taxon>Poales</taxon>
        <taxon>Poaceae</taxon>
        <taxon>PACMAD clade</taxon>
        <taxon>Arundinoideae</taxon>
        <taxon>Arundineae</taxon>
        <taxon>Arundo</taxon>
    </lineage>
</organism>
<reference evidence="2" key="2">
    <citation type="journal article" date="2015" name="Data Brief">
        <title>Shoot transcriptome of the giant reed, Arundo donax.</title>
        <authorList>
            <person name="Barrero R.A."/>
            <person name="Guerrero F.D."/>
            <person name="Moolhuijzen P."/>
            <person name="Goolsby J.A."/>
            <person name="Tidwell J."/>
            <person name="Bellgard S.E."/>
            <person name="Bellgard M.I."/>
        </authorList>
    </citation>
    <scope>NUCLEOTIDE SEQUENCE</scope>
    <source>
        <tissue evidence="2">Shoot tissue taken approximately 20 cm above the soil surface</tissue>
    </source>
</reference>
<evidence type="ECO:0008006" key="3">
    <source>
        <dbReference type="Google" id="ProtNLM"/>
    </source>
</evidence>
<reference evidence="2" key="1">
    <citation type="submission" date="2014-09" db="EMBL/GenBank/DDBJ databases">
        <authorList>
            <person name="Magalhaes I.L.F."/>
            <person name="Oliveira U."/>
            <person name="Santos F.R."/>
            <person name="Vidigal T.H.D.A."/>
            <person name="Brescovit A.D."/>
            <person name="Santos A.J."/>
        </authorList>
    </citation>
    <scope>NUCLEOTIDE SEQUENCE</scope>
    <source>
        <tissue evidence="2">Shoot tissue taken approximately 20 cm above the soil surface</tissue>
    </source>
</reference>
<feature type="chain" id="PRO_5002062175" description="Secreted protein" evidence="1">
    <location>
        <begin position="31"/>
        <end position="76"/>
    </location>
</feature>
<proteinExistence type="predicted"/>
<keyword evidence="1" id="KW-0732">Signal</keyword>
<name>A0A0A9FGJ7_ARUDO</name>